<dbReference type="InterPro" id="IPR036514">
    <property type="entry name" value="SGNH_hydro_sf"/>
</dbReference>
<gene>
    <name evidence="3" type="ORF">MFFC18_12280</name>
</gene>
<proteinExistence type="predicted"/>
<evidence type="ECO:0000256" key="1">
    <source>
        <dbReference type="ARBA" id="ARBA00022801"/>
    </source>
</evidence>
<protein>
    <recommendedName>
        <fullName evidence="2">Sialate O-acetylesterase domain-containing protein</fullName>
    </recommendedName>
</protein>
<name>A0A5B9P8X3_9BACT</name>
<sequence length="521" mass="57636">MLRKPCLGLRNCLFKIGMRPITANNILRIRFLFTRLFLLLVAASAIAGNVSADITLPQLFSDHMVLQRQSSVPVWGTATPNEKLMISFGESEYKVTANAGGRWSTMIRTGGAGGPFELGVSSEDSDLKVGFTNVMVGDVWICAGQSNMEWPVNKALNPETEIEKAKNFSNVRLFSIETSSSPTPLEDFGVVTPWSVCGPDSVKEFSAVGYFFGRELSRKLDDVPIGLIDSTWGGTRCEAWTSRESLDEVESLAPLLKHWDEQKELVTSRNHPANIYNAMVAPMTRFPVRGFIWYQGEANVGRGHQYGTLFPTLISDWRKQFGSEELPFYFVQLAPYKYEGRGENALQELWDAQLKTAKTVPGTGMVVTTDVGNLEDIHPRNKQTVGQRLALLAFGDCYAEELKDNPVEGETCGPLFESISKSGAQVRVTFKHAGESLRLRGQDTTLKGFSVCGEDRVFHPAVATIVDDVVVDLICSKVPDPVEVRYGWNAEFEMNLTNDSGLPASPFRSDDFPLASEGKNF</sequence>
<reference evidence="3 4" key="1">
    <citation type="submission" date="2019-08" db="EMBL/GenBank/DDBJ databases">
        <title>Deep-cultivation of Planctomycetes and their phenomic and genomic characterization uncovers novel biology.</title>
        <authorList>
            <person name="Wiegand S."/>
            <person name="Jogler M."/>
            <person name="Boedeker C."/>
            <person name="Pinto D."/>
            <person name="Vollmers J."/>
            <person name="Rivas-Marin E."/>
            <person name="Kohn T."/>
            <person name="Peeters S.H."/>
            <person name="Heuer A."/>
            <person name="Rast P."/>
            <person name="Oberbeckmann S."/>
            <person name="Bunk B."/>
            <person name="Jeske O."/>
            <person name="Meyerdierks A."/>
            <person name="Storesund J.E."/>
            <person name="Kallscheuer N."/>
            <person name="Luecker S."/>
            <person name="Lage O.M."/>
            <person name="Pohl T."/>
            <person name="Merkel B.J."/>
            <person name="Hornburger P."/>
            <person name="Mueller R.-W."/>
            <person name="Bruemmer F."/>
            <person name="Labrenz M."/>
            <person name="Spormann A.M."/>
            <person name="Op den Camp H."/>
            <person name="Overmann J."/>
            <person name="Amann R."/>
            <person name="Jetten M.S.M."/>
            <person name="Mascher T."/>
            <person name="Medema M.H."/>
            <person name="Devos D.P."/>
            <person name="Kaster A.-K."/>
            <person name="Ovreas L."/>
            <person name="Rohde M."/>
            <person name="Galperin M.Y."/>
            <person name="Jogler C."/>
        </authorList>
    </citation>
    <scope>NUCLEOTIDE SEQUENCE [LARGE SCALE GENOMIC DNA]</scope>
    <source>
        <strain evidence="3 4">FC18</strain>
    </source>
</reference>
<dbReference type="Pfam" id="PF03629">
    <property type="entry name" value="SASA"/>
    <property type="match status" value="1"/>
</dbReference>
<feature type="domain" description="Sialate O-acetylesterase" evidence="2">
    <location>
        <begin position="137"/>
        <end position="390"/>
    </location>
</feature>
<evidence type="ECO:0000313" key="3">
    <source>
        <dbReference type="EMBL" id="QEG21372.1"/>
    </source>
</evidence>
<dbReference type="AlphaFoldDB" id="A0A5B9P8X3"/>
<dbReference type="OrthoDB" id="9795554at2"/>
<evidence type="ECO:0000259" key="2">
    <source>
        <dbReference type="Pfam" id="PF03629"/>
    </source>
</evidence>
<dbReference type="KEGG" id="mff:MFFC18_12280"/>
<dbReference type="Gene3D" id="3.40.50.1110">
    <property type="entry name" value="SGNH hydrolase"/>
    <property type="match status" value="1"/>
</dbReference>
<dbReference type="GO" id="GO:0001681">
    <property type="term" value="F:sialate O-acetylesterase activity"/>
    <property type="evidence" value="ECO:0007669"/>
    <property type="project" value="InterPro"/>
</dbReference>
<dbReference type="InterPro" id="IPR039329">
    <property type="entry name" value="SIAE"/>
</dbReference>
<dbReference type="SUPFAM" id="SSF52266">
    <property type="entry name" value="SGNH hydrolase"/>
    <property type="match status" value="1"/>
</dbReference>
<evidence type="ECO:0000313" key="4">
    <source>
        <dbReference type="Proteomes" id="UP000322214"/>
    </source>
</evidence>
<dbReference type="EMBL" id="CP042912">
    <property type="protein sequence ID" value="QEG21372.1"/>
    <property type="molecule type" value="Genomic_DNA"/>
</dbReference>
<organism evidence="3 4">
    <name type="scientific">Mariniblastus fucicola</name>
    <dbReference type="NCBI Taxonomy" id="980251"/>
    <lineage>
        <taxon>Bacteria</taxon>
        <taxon>Pseudomonadati</taxon>
        <taxon>Planctomycetota</taxon>
        <taxon>Planctomycetia</taxon>
        <taxon>Pirellulales</taxon>
        <taxon>Pirellulaceae</taxon>
        <taxon>Mariniblastus</taxon>
    </lineage>
</organism>
<dbReference type="InterPro" id="IPR005181">
    <property type="entry name" value="SASA"/>
</dbReference>
<accession>A0A5B9P8X3</accession>
<dbReference type="PANTHER" id="PTHR22901">
    <property type="entry name" value="SIALATE O-ACETYLESTERASE"/>
    <property type="match status" value="1"/>
</dbReference>
<dbReference type="GO" id="GO:0005975">
    <property type="term" value="P:carbohydrate metabolic process"/>
    <property type="evidence" value="ECO:0007669"/>
    <property type="project" value="TreeGrafter"/>
</dbReference>
<dbReference type="Proteomes" id="UP000322214">
    <property type="component" value="Chromosome"/>
</dbReference>
<dbReference type="STRING" id="980251.GCA_001642875_01712"/>
<dbReference type="PANTHER" id="PTHR22901:SF0">
    <property type="entry name" value="SIALATE O-ACETYLESTERASE"/>
    <property type="match status" value="1"/>
</dbReference>
<keyword evidence="1" id="KW-0378">Hydrolase</keyword>
<keyword evidence="4" id="KW-1185">Reference proteome</keyword>